<dbReference type="EMBL" id="JACCBS010000001">
    <property type="protein sequence ID" value="NYE56996.1"/>
    <property type="molecule type" value="Genomic_DNA"/>
</dbReference>
<feature type="chain" id="PRO_5046994213" description="Outer membrane cytochrome MtrC/MtrF-like domain-containing protein" evidence="7">
    <location>
        <begin position="24"/>
        <end position="470"/>
    </location>
</feature>
<dbReference type="PANTHER" id="PTHR35038">
    <property type="entry name" value="DISSIMILATORY SULFITE REDUCTASE SIRA"/>
    <property type="match status" value="1"/>
</dbReference>
<dbReference type="PANTHER" id="PTHR35038:SF5">
    <property type="entry name" value="CYTOCHROME C-TYPE PROTEIN NRFB"/>
    <property type="match status" value="1"/>
</dbReference>
<name>A0ABX2RA39_9THEO</name>
<feature type="signal peptide" evidence="7">
    <location>
        <begin position="1"/>
        <end position="23"/>
    </location>
</feature>
<dbReference type="Gene3D" id="1.10.3820.10">
    <property type="entry name" value="Di-heme elbow motif domain"/>
    <property type="match status" value="1"/>
</dbReference>
<evidence type="ECO:0000256" key="1">
    <source>
        <dbReference type="ARBA" id="ARBA00022448"/>
    </source>
</evidence>
<organism evidence="9 10">
    <name type="scientific">Carboxydothermus ferrireducens DSM 11255</name>
    <dbReference type="NCBI Taxonomy" id="1119529"/>
    <lineage>
        <taxon>Bacteria</taxon>
        <taxon>Bacillati</taxon>
        <taxon>Bacillota</taxon>
        <taxon>Clostridia</taxon>
        <taxon>Thermoanaerobacterales</taxon>
        <taxon>Thermoanaerobacteraceae</taxon>
        <taxon>Carboxydothermus</taxon>
    </lineage>
</organism>
<dbReference type="Proteomes" id="UP000604066">
    <property type="component" value="Unassembled WGS sequence"/>
</dbReference>
<evidence type="ECO:0000256" key="6">
    <source>
        <dbReference type="ARBA" id="ARBA00023004"/>
    </source>
</evidence>
<evidence type="ECO:0000256" key="2">
    <source>
        <dbReference type="ARBA" id="ARBA00022617"/>
    </source>
</evidence>
<accession>A0ABX2RA39</accession>
<keyword evidence="1" id="KW-0813">Transport</keyword>
<protein>
    <recommendedName>
        <fullName evidence="8">Outer membrane cytochrome MtrC/MtrF-like domain-containing protein</fullName>
    </recommendedName>
</protein>
<keyword evidence="3" id="KW-0479">Metal-binding</keyword>
<evidence type="ECO:0000259" key="8">
    <source>
        <dbReference type="Pfam" id="PF22113"/>
    </source>
</evidence>
<dbReference type="SUPFAM" id="SSF48695">
    <property type="entry name" value="Multiheme cytochromes"/>
    <property type="match status" value="1"/>
</dbReference>
<dbReference type="Pfam" id="PF11783">
    <property type="entry name" value="Cytochrome_cB"/>
    <property type="match status" value="1"/>
</dbReference>
<reference evidence="9 10" key="1">
    <citation type="submission" date="2020-07" db="EMBL/GenBank/DDBJ databases">
        <title>Genomic Encyclopedia of Type Strains, Phase III (KMG-III): the genomes of soil and plant-associated and newly described type strains.</title>
        <authorList>
            <person name="Whitman W."/>
        </authorList>
    </citation>
    <scope>NUCLEOTIDE SEQUENCE [LARGE SCALE GENOMIC DNA]</scope>
    <source>
        <strain evidence="9 10">DSM 11255</strain>
    </source>
</reference>
<dbReference type="InterPro" id="IPR024673">
    <property type="entry name" value="Octahem_Cyt_c"/>
</dbReference>
<proteinExistence type="predicted"/>
<keyword evidence="2" id="KW-0349">Heme</keyword>
<keyword evidence="4 7" id="KW-0732">Signal</keyword>
<dbReference type="InterPro" id="IPR051829">
    <property type="entry name" value="Multiheme_Cytochr_ET"/>
</dbReference>
<dbReference type="InterPro" id="IPR036280">
    <property type="entry name" value="Multihaem_cyt_sf"/>
</dbReference>
<dbReference type="RefSeq" id="WP_028052743.1">
    <property type="nucleotide sequence ID" value="NZ_ATYG01000029.1"/>
</dbReference>
<feature type="domain" description="Outer membrane cytochrome MtrC/MtrF-like" evidence="8">
    <location>
        <begin position="125"/>
        <end position="274"/>
    </location>
</feature>
<keyword evidence="5" id="KW-0249">Electron transport</keyword>
<evidence type="ECO:0000256" key="5">
    <source>
        <dbReference type="ARBA" id="ARBA00022982"/>
    </source>
</evidence>
<sequence>MSKKWFIFFGTILLMLFSSVAFAAQAKLPPLPQPKSKVDHNGLIQQYDGASTCLKCHPNALNEVVNSLHYKNKSVAPAVYKKDGKTPLGGEWGQVNRLCGLPGSIAVINWIGILTPLDSSKPSQNGGCARCHIGNGVYPENATEEDKKEIDCLICHAEKYDMSKRKVVKTEQGFRMEFDKSLEAAQSVGGKIPKENCLRCHKNPAGGPWWKRGVNFSPERDVHIAKGMQCVDCHKAVNHKFEHGNDPGEWAWDDPNREIKCENCHKAGKGQTIHKNPTLDKHTSRISCKVCHIPTIGGVVTRDFINVQYNSVTGIYDPKADPFDESYKTKPTYFWYNGKGTEELMPLGSRSDKKSKISTFKPLSTVLPWDPVANKPIYQSLGVLSIYGDPFKAIAKGKELYPLQNLYLTGWMMPKKITGYFSVSHDVTKKNALKCQDCHSSKDYLNLAKLGYTAAEVKKLTNSKDKRFLK</sequence>
<dbReference type="InterPro" id="IPR038266">
    <property type="entry name" value="NapC/NirT_cytc_sf"/>
</dbReference>
<evidence type="ECO:0000256" key="4">
    <source>
        <dbReference type="ARBA" id="ARBA00022729"/>
    </source>
</evidence>
<comment type="caution">
    <text evidence="9">The sequence shown here is derived from an EMBL/GenBank/DDBJ whole genome shotgun (WGS) entry which is preliminary data.</text>
</comment>
<evidence type="ECO:0000313" key="9">
    <source>
        <dbReference type="EMBL" id="NYE56996.1"/>
    </source>
</evidence>
<dbReference type="InterPro" id="IPR054337">
    <property type="entry name" value="Mtrc-MtrF-like_dom_II/IV"/>
</dbReference>
<keyword evidence="10" id="KW-1185">Reference proteome</keyword>
<dbReference type="Pfam" id="PF22113">
    <property type="entry name" value="Mtrc-MtrF_II-IV_dom"/>
    <property type="match status" value="1"/>
</dbReference>
<evidence type="ECO:0000256" key="3">
    <source>
        <dbReference type="ARBA" id="ARBA00022723"/>
    </source>
</evidence>
<evidence type="ECO:0000313" key="10">
    <source>
        <dbReference type="Proteomes" id="UP000604066"/>
    </source>
</evidence>
<gene>
    <name evidence="9" type="ORF">HDG70_000702</name>
</gene>
<evidence type="ECO:0000256" key="7">
    <source>
        <dbReference type="SAM" id="SignalP"/>
    </source>
</evidence>
<keyword evidence="6" id="KW-0408">Iron</keyword>